<feature type="region of interest" description="Disordered" evidence="1">
    <location>
        <begin position="1"/>
        <end position="23"/>
    </location>
</feature>
<reference evidence="2 3" key="1">
    <citation type="submission" date="2019-01" db="EMBL/GenBank/DDBJ databases">
        <title>Sphingomonas mucosissima sp. nov. and Sphingomonas desiccabilis sp. nov., from biological soil crusts in the Colorado Plateau, USA.</title>
        <authorList>
            <person name="Zhu D."/>
        </authorList>
    </citation>
    <scope>NUCLEOTIDE SEQUENCE [LARGE SCALE GENOMIC DNA]</scope>
    <source>
        <strain evidence="2 3">CP1D</strain>
    </source>
</reference>
<protein>
    <submittedName>
        <fullName evidence="2">Uncharacterized protein</fullName>
    </submittedName>
</protein>
<feature type="region of interest" description="Disordered" evidence="1">
    <location>
        <begin position="147"/>
        <end position="201"/>
    </location>
</feature>
<accession>A0A4Q2IZC9</accession>
<proteinExistence type="predicted"/>
<organism evidence="2 3">
    <name type="scientific">Sphingomonas desiccabilis</name>
    <dbReference type="NCBI Taxonomy" id="429134"/>
    <lineage>
        <taxon>Bacteria</taxon>
        <taxon>Pseudomonadati</taxon>
        <taxon>Pseudomonadota</taxon>
        <taxon>Alphaproteobacteria</taxon>
        <taxon>Sphingomonadales</taxon>
        <taxon>Sphingomonadaceae</taxon>
        <taxon>Sphingomonas</taxon>
    </lineage>
</organism>
<evidence type="ECO:0000256" key="1">
    <source>
        <dbReference type="SAM" id="MobiDB-lite"/>
    </source>
</evidence>
<keyword evidence="3" id="KW-1185">Reference proteome</keyword>
<sequence>MRSLRDPEAKGPKAGATIRTASKPRGVLTRLASDAVAGVSRALGSSERDAAQRAARFEELNHEWNPLSSADTIGTQLRRLADDDRDFSKRDLIQGAVTGALTLAPEVAAPAAKAFARTGAGKRILGALSKVEPIVEDTAIEGSSKLVRSAPKQPLRDVRTKDGAVVTPAPQRPAGVLSDEYVQKPLAGQPRGPRGSGPDSVLRDVARRYAEKAGIQYDPPTEYLRVDPKRAGAIAKAFEAMPHDPQNPAVRGSYEALARETLEQYRALQEAGYSFGFYPENGDPYPSPWDAVRDLRDNRQMRVYPTDAGYGSQGISAEELANNPLLAEVPGETWDGKPVRVNDVFRAVHDAFGHAKNGVGFRADGEENAWRAHLGMFSPEARPAMTTETRGQNSWLNFGPHGEANRNASTADTVFADQKIGLLPEWALDPQGVPPAPAESRLGYWSPEMVEAIKQKHAGSNSAYVVEMSPSEFLGLTASPEGRQALNSTSSIGDFSQELYEASPPPMLGVTLGKEPSAVQRSMGVESLPNLVMSHDGRHRMAALDRAGVKSVPVMVQLNGAAPSALSELPLTPQRSRNSPLESGDTPAVLRNIRPLSKYQP</sequence>
<name>A0A4Q2IZC9_9SPHN</name>
<feature type="compositionally biased region" description="Basic and acidic residues" evidence="1">
    <location>
        <begin position="1"/>
        <end position="11"/>
    </location>
</feature>
<evidence type="ECO:0000313" key="2">
    <source>
        <dbReference type="EMBL" id="RXZ34838.1"/>
    </source>
</evidence>
<evidence type="ECO:0000313" key="3">
    <source>
        <dbReference type="Proteomes" id="UP000292347"/>
    </source>
</evidence>
<dbReference type="Proteomes" id="UP000292347">
    <property type="component" value="Unassembled WGS sequence"/>
</dbReference>
<dbReference type="OrthoDB" id="9041348at2"/>
<dbReference type="EMBL" id="SDPT01000001">
    <property type="protein sequence ID" value="RXZ34838.1"/>
    <property type="molecule type" value="Genomic_DNA"/>
</dbReference>
<dbReference type="RefSeq" id="WP_129340620.1">
    <property type="nucleotide sequence ID" value="NZ_JACIDD010000001.1"/>
</dbReference>
<gene>
    <name evidence="2" type="ORF">EO081_04040</name>
</gene>
<dbReference type="AlphaFoldDB" id="A0A4Q2IZC9"/>
<feature type="region of interest" description="Disordered" evidence="1">
    <location>
        <begin position="563"/>
        <end position="601"/>
    </location>
</feature>
<comment type="caution">
    <text evidence="2">The sequence shown here is derived from an EMBL/GenBank/DDBJ whole genome shotgun (WGS) entry which is preliminary data.</text>
</comment>